<feature type="domain" description="HTH cro/C1-type" evidence="1">
    <location>
        <begin position="18"/>
        <end position="73"/>
    </location>
</feature>
<name>A0ABP6GEG3_9ACTN</name>
<comment type="caution">
    <text evidence="2">The sequence shown here is derived from an EMBL/GenBank/DDBJ whole genome shotgun (WGS) entry which is preliminary data.</text>
</comment>
<dbReference type="Proteomes" id="UP001501842">
    <property type="component" value="Unassembled WGS sequence"/>
</dbReference>
<dbReference type="InterPro" id="IPR001387">
    <property type="entry name" value="Cro/C1-type_HTH"/>
</dbReference>
<reference evidence="3" key="1">
    <citation type="journal article" date="2019" name="Int. J. Syst. Evol. Microbiol.">
        <title>The Global Catalogue of Microorganisms (GCM) 10K type strain sequencing project: providing services to taxonomists for standard genome sequencing and annotation.</title>
        <authorList>
            <consortium name="The Broad Institute Genomics Platform"/>
            <consortium name="The Broad Institute Genome Sequencing Center for Infectious Disease"/>
            <person name="Wu L."/>
            <person name="Ma J."/>
        </authorList>
    </citation>
    <scope>NUCLEOTIDE SEQUENCE [LARGE SCALE GENOMIC DNA]</scope>
    <source>
        <strain evidence="3">JCM 8201</strain>
    </source>
</reference>
<dbReference type="InterPro" id="IPR043917">
    <property type="entry name" value="DUF5753"/>
</dbReference>
<sequence>MSVRPSPTVRSKRLARELRRLREERNLTIEQVATLAGNEWNPSTLGRWENGDRRIRPADLRGLLDVYEVADGARETLMTLAREARQRGWWQVYGDVLPSEYSSYIGLETEARSMRTYQQQLIPGIVQTEDYARAVIRATRPDDNDAAIDRRVAVRMDRQAVLEGKRPMSLWAVLDEAAVRRMVGGPQVMRAQLDRLAEIAERPGIQLQVLPFSVGAHAAMASSFVILGFESPDPDVVYIDTGTSALFIEATTDVAAYRLTFDHLRASALAPGESQRLFRAAAQEFA</sequence>
<evidence type="ECO:0000259" key="1">
    <source>
        <dbReference type="PROSITE" id="PS50943"/>
    </source>
</evidence>
<organism evidence="2 3">
    <name type="scientific">Actinocorallia aurantiaca</name>
    <dbReference type="NCBI Taxonomy" id="46204"/>
    <lineage>
        <taxon>Bacteria</taxon>
        <taxon>Bacillati</taxon>
        <taxon>Actinomycetota</taxon>
        <taxon>Actinomycetes</taxon>
        <taxon>Streptosporangiales</taxon>
        <taxon>Thermomonosporaceae</taxon>
        <taxon>Actinocorallia</taxon>
    </lineage>
</organism>
<proteinExistence type="predicted"/>
<evidence type="ECO:0000313" key="3">
    <source>
        <dbReference type="Proteomes" id="UP001501842"/>
    </source>
</evidence>
<gene>
    <name evidence="2" type="ORF">GCM10010439_14380</name>
</gene>
<dbReference type="PROSITE" id="PS50943">
    <property type="entry name" value="HTH_CROC1"/>
    <property type="match status" value="1"/>
</dbReference>
<dbReference type="Pfam" id="PF13560">
    <property type="entry name" value="HTH_31"/>
    <property type="match status" value="1"/>
</dbReference>
<dbReference type="SUPFAM" id="SSF47413">
    <property type="entry name" value="lambda repressor-like DNA-binding domains"/>
    <property type="match status" value="1"/>
</dbReference>
<dbReference type="CDD" id="cd00093">
    <property type="entry name" value="HTH_XRE"/>
    <property type="match status" value="1"/>
</dbReference>
<evidence type="ECO:0000313" key="2">
    <source>
        <dbReference type="EMBL" id="GAA2722255.1"/>
    </source>
</evidence>
<dbReference type="Gene3D" id="1.10.260.40">
    <property type="entry name" value="lambda repressor-like DNA-binding domains"/>
    <property type="match status" value="1"/>
</dbReference>
<accession>A0ABP6GEG3</accession>
<dbReference type="EMBL" id="BAAATZ010000006">
    <property type="protein sequence ID" value="GAA2722255.1"/>
    <property type="molecule type" value="Genomic_DNA"/>
</dbReference>
<dbReference type="InterPro" id="IPR010982">
    <property type="entry name" value="Lambda_DNA-bd_dom_sf"/>
</dbReference>
<protein>
    <submittedName>
        <fullName evidence="2">Helix-turn-helix transcriptional regulator</fullName>
    </submittedName>
</protein>
<dbReference type="Pfam" id="PF19054">
    <property type="entry name" value="DUF5753"/>
    <property type="match status" value="1"/>
</dbReference>
<keyword evidence="3" id="KW-1185">Reference proteome</keyword>
<dbReference type="SMART" id="SM00530">
    <property type="entry name" value="HTH_XRE"/>
    <property type="match status" value="1"/>
</dbReference>